<reference evidence="2 3" key="1">
    <citation type="journal article" date="2023" name="Commun. Biol.">
        <title>Genome analysis of Parmales, the sister group of diatoms, reveals the evolutionary specialization of diatoms from phago-mixotrophs to photoautotrophs.</title>
        <authorList>
            <person name="Ban H."/>
            <person name="Sato S."/>
            <person name="Yoshikawa S."/>
            <person name="Yamada K."/>
            <person name="Nakamura Y."/>
            <person name="Ichinomiya M."/>
            <person name="Sato N."/>
            <person name="Blanc-Mathieu R."/>
            <person name="Endo H."/>
            <person name="Kuwata A."/>
            <person name="Ogata H."/>
        </authorList>
    </citation>
    <scope>NUCLEOTIDE SEQUENCE [LARGE SCALE GENOMIC DNA]</scope>
</reference>
<comment type="caution">
    <text evidence="2">The sequence shown here is derived from an EMBL/GenBank/DDBJ whole genome shotgun (WGS) entry which is preliminary data.</text>
</comment>
<evidence type="ECO:0000313" key="2">
    <source>
        <dbReference type="EMBL" id="GMI23268.1"/>
    </source>
</evidence>
<sequence length="898" mass="96722">MSDDAIEQAIVDSIKSINDEQEKRSSKRTVPPLLDMPKVSMNVGGSGRAAKRALGKFKERSKSFGKRSGGKKGGGGEEVVEASGDGLSLRARMTDLCGPAWWAGADRFYSADIQVLESDDDPDPDARRPPTPNERHLYWINCVLGAHFCRPFTWCRRCELMSELLGSYHYGTESDAVTYDSIHSHLEHLTSGAQGLVAGSLMADLESHVRAYVGGSSDVYTMPGGMNYNATRDERVRTILANEDEAYDGNEDGGDPLPCPPAPERPTRENFQQAAERFREKLRRELMSAAPAAGDPMDIGDAALATYRRMRYTTDTISSDQFTTDYIEGQLHDVLENLHNDDYDNVTAADVLEEGFDGDHGTALYGALSALYTTCTSVEGRNSILNMCCEIMGKSCTAGTRAMGLEYVPRRVHSAICGTHIGTSLPDPFPAQSVLIHTSSALSAIRNALYMRLSENTNLDTYELVTEGCDLEAHPYSFNSLPFIGQQTTALNVKGSVLSRLLPSSLRMGAFEALSNVDAVVKGRGQLEFCRLAGLGYAPFKPSLRGGAVVPPYHGHSATFAPGTDLEAWDRALLTEIAIFMRIISLLEQPGPPAHALNLAHGSEDSTAIGTLVGLLTTHYAALKVANVRGLVGVVVRGNSYDVGYRGEHAILVNLEGAALRDFVFASEGIAGAGANETKMFYCPSHSNTHTADVPSLELTRALELQAKARLNGVLATLDNDGMTSVVAWKNVDGTFEDWDGQAVEPDAEAHVRVRPCGGCANQGSEIPIHPLLVRDRTKSADMMTQAVCSMVSGALQAGASQALRSSVDTQRMHVAEPRRRPICFPTDYRLGAPSNPDIFWTFPPPPGGGGPGVILANSFLGSEGFNSGTGANRLHGGGHLQATDMMIVNDEGRFVDV</sequence>
<evidence type="ECO:0000256" key="1">
    <source>
        <dbReference type="SAM" id="MobiDB-lite"/>
    </source>
</evidence>
<name>A0ABQ6MBN6_9STRA</name>
<organism evidence="2 3">
    <name type="scientific">Tetraparma gracilis</name>
    <dbReference type="NCBI Taxonomy" id="2962635"/>
    <lineage>
        <taxon>Eukaryota</taxon>
        <taxon>Sar</taxon>
        <taxon>Stramenopiles</taxon>
        <taxon>Ochrophyta</taxon>
        <taxon>Bolidophyceae</taxon>
        <taxon>Parmales</taxon>
        <taxon>Triparmaceae</taxon>
        <taxon>Tetraparma</taxon>
    </lineage>
</organism>
<protein>
    <submittedName>
        <fullName evidence="2">Uncharacterized protein</fullName>
    </submittedName>
</protein>
<proteinExistence type="predicted"/>
<gene>
    <name evidence="2" type="ORF">TeGR_g3020</name>
</gene>
<feature type="region of interest" description="Disordered" evidence="1">
    <location>
        <begin position="245"/>
        <end position="269"/>
    </location>
</feature>
<evidence type="ECO:0000313" key="3">
    <source>
        <dbReference type="Proteomes" id="UP001165060"/>
    </source>
</evidence>
<accession>A0ABQ6MBN6</accession>
<keyword evidence="3" id="KW-1185">Reference proteome</keyword>
<dbReference type="EMBL" id="BRYB01003954">
    <property type="protein sequence ID" value="GMI23268.1"/>
    <property type="molecule type" value="Genomic_DNA"/>
</dbReference>
<feature type="region of interest" description="Disordered" evidence="1">
    <location>
        <begin position="12"/>
        <end position="81"/>
    </location>
</feature>
<dbReference type="Proteomes" id="UP001165060">
    <property type="component" value="Unassembled WGS sequence"/>
</dbReference>
<feature type="compositionally biased region" description="Acidic residues" evidence="1">
    <location>
        <begin position="245"/>
        <end position="254"/>
    </location>
</feature>